<proteinExistence type="inferred from homology"/>
<organism evidence="5 6">
    <name type="scientific">Molorchus minor</name>
    <dbReference type="NCBI Taxonomy" id="1323400"/>
    <lineage>
        <taxon>Eukaryota</taxon>
        <taxon>Metazoa</taxon>
        <taxon>Ecdysozoa</taxon>
        <taxon>Arthropoda</taxon>
        <taxon>Hexapoda</taxon>
        <taxon>Insecta</taxon>
        <taxon>Pterygota</taxon>
        <taxon>Neoptera</taxon>
        <taxon>Endopterygota</taxon>
        <taxon>Coleoptera</taxon>
        <taxon>Polyphaga</taxon>
        <taxon>Cucujiformia</taxon>
        <taxon>Chrysomeloidea</taxon>
        <taxon>Cerambycidae</taxon>
        <taxon>Lamiinae</taxon>
        <taxon>Monochamini</taxon>
        <taxon>Molorchus</taxon>
    </lineage>
</organism>
<accession>A0ABQ9K5S8</accession>
<dbReference type="Proteomes" id="UP001162164">
    <property type="component" value="Unassembled WGS sequence"/>
</dbReference>
<evidence type="ECO:0000256" key="2">
    <source>
        <dbReference type="ARBA" id="ARBA00024195"/>
    </source>
</evidence>
<keyword evidence="3" id="KW-0645">Protease</keyword>
<dbReference type="PROSITE" id="PS50240">
    <property type="entry name" value="TRYPSIN_DOM"/>
    <property type="match status" value="1"/>
</dbReference>
<dbReference type="EMBL" id="JAPWTJ010000005">
    <property type="protein sequence ID" value="KAJ8985971.1"/>
    <property type="molecule type" value="Genomic_DNA"/>
</dbReference>
<keyword evidence="3" id="KW-0378">Hydrolase</keyword>
<evidence type="ECO:0000256" key="3">
    <source>
        <dbReference type="RuleBase" id="RU363034"/>
    </source>
</evidence>
<dbReference type="InterPro" id="IPR001254">
    <property type="entry name" value="Trypsin_dom"/>
</dbReference>
<dbReference type="SMART" id="SM00020">
    <property type="entry name" value="Tryp_SPc"/>
    <property type="match status" value="1"/>
</dbReference>
<reference evidence="5" key="1">
    <citation type="journal article" date="2023" name="Insect Mol. Biol.">
        <title>Genome sequencing provides insights into the evolution of gene families encoding plant cell wall-degrading enzymes in longhorned beetles.</title>
        <authorList>
            <person name="Shin N.R."/>
            <person name="Okamura Y."/>
            <person name="Kirsch R."/>
            <person name="Pauchet Y."/>
        </authorList>
    </citation>
    <scope>NUCLEOTIDE SEQUENCE</scope>
    <source>
        <strain evidence="5">MMC_N1</strain>
    </source>
</reference>
<comment type="caution">
    <text evidence="5">The sequence shown here is derived from an EMBL/GenBank/DDBJ whole genome shotgun (WGS) entry which is preliminary data.</text>
</comment>
<sequence length="369" mass="40464">MMAAGLPTESTPRPISKEVKAELSKYTCGYDGSVKVCCPPGPIKIGSSVTPANGSLDVPLRPPDVTNHRNLKLIPEECGYLGNPNKIRNGQDARLNEFPWMALLSYRTSRGPEFRCGGSIINERYILTAAHCITDLEFPLLGVRVGEYAISTKIDCEIDDLLQKKCSSDPIQDVAIEEIISHPGFTKDVIVDDVGLLRVAKMNLNVENARPVCLPTTPQTINAKFNYCVVTGWGFTDSYDGPDRRPTMFSLCPLGPPPSEVSGGNNADILQKVDLPIMDHTQCKNLYKDEPRVKINDKQICAGGKDNKDSCPGDSGGPMHAAAYLNEDSRYVQQGVVSFGHRFCGTAGYPGVYTRIAYYMDWILDNIKP</sequence>
<evidence type="ECO:0000259" key="4">
    <source>
        <dbReference type="PROSITE" id="PS50240"/>
    </source>
</evidence>
<dbReference type="SUPFAM" id="SSF50494">
    <property type="entry name" value="Trypsin-like serine proteases"/>
    <property type="match status" value="1"/>
</dbReference>
<dbReference type="InterPro" id="IPR033116">
    <property type="entry name" value="TRYPSIN_SER"/>
</dbReference>
<name>A0ABQ9K5S8_9CUCU</name>
<evidence type="ECO:0000256" key="1">
    <source>
        <dbReference type="ARBA" id="ARBA00023157"/>
    </source>
</evidence>
<dbReference type="PANTHER" id="PTHR24256">
    <property type="entry name" value="TRYPTASE-RELATED"/>
    <property type="match status" value="1"/>
</dbReference>
<dbReference type="InterPro" id="IPR051487">
    <property type="entry name" value="Ser/Thr_Proteases_Immune/Dev"/>
</dbReference>
<keyword evidence="6" id="KW-1185">Reference proteome</keyword>
<comment type="similarity">
    <text evidence="2">Belongs to the peptidase S1 family. CLIP subfamily.</text>
</comment>
<dbReference type="InterPro" id="IPR009003">
    <property type="entry name" value="Peptidase_S1_PA"/>
</dbReference>
<keyword evidence="3" id="KW-0720">Serine protease</keyword>
<dbReference type="InterPro" id="IPR043504">
    <property type="entry name" value="Peptidase_S1_PA_chymotrypsin"/>
</dbReference>
<dbReference type="InterPro" id="IPR018114">
    <property type="entry name" value="TRYPSIN_HIS"/>
</dbReference>
<dbReference type="PROSITE" id="PS00134">
    <property type="entry name" value="TRYPSIN_HIS"/>
    <property type="match status" value="1"/>
</dbReference>
<feature type="domain" description="Peptidase S1" evidence="4">
    <location>
        <begin position="87"/>
        <end position="368"/>
    </location>
</feature>
<keyword evidence="1" id="KW-1015">Disulfide bond</keyword>
<dbReference type="PRINTS" id="PR00722">
    <property type="entry name" value="CHYMOTRYPSIN"/>
</dbReference>
<dbReference type="Gene3D" id="2.40.10.10">
    <property type="entry name" value="Trypsin-like serine proteases"/>
    <property type="match status" value="2"/>
</dbReference>
<dbReference type="Pfam" id="PF00089">
    <property type="entry name" value="Trypsin"/>
    <property type="match status" value="2"/>
</dbReference>
<gene>
    <name evidence="5" type="ORF">NQ317_010730</name>
</gene>
<evidence type="ECO:0000313" key="5">
    <source>
        <dbReference type="EMBL" id="KAJ8985971.1"/>
    </source>
</evidence>
<evidence type="ECO:0000313" key="6">
    <source>
        <dbReference type="Proteomes" id="UP001162164"/>
    </source>
</evidence>
<protein>
    <recommendedName>
        <fullName evidence="4">Peptidase S1 domain-containing protein</fullName>
    </recommendedName>
</protein>
<dbReference type="PROSITE" id="PS00135">
    <property type="entry name" value="TRYPSIN_SER"/>
    <property type="match status" value="1"/>
</dbReference>
<dbReference type="InterPro" id="IPR001314">
    <property type="entry name" value="Peptidase_S1A"/>
</dbReference>
<dbReference type="CDD" id="cd00190">
    <property type="entry name" value="Tryp_SPc"/>
    <property type="match status" value="1"/>
</dbReference>